<dbReference type="RefSeq" id="WP_071803928.1">
    <property type="nucleotide sequence ID" value="NZ_MEIA01000076.1"/>
</dbReference>
<name>A0A1K0GUE5_9ACTN</name>
<dbReference type="InterPro" id="IPR046175">
    <property type="entry name" value="DUF6177"/>
</dbReference>
<dbReference type="EMBL" id="MEIA01000076">
    <property type="protein sequence ID" value="OJF14940.1"/>
    <property type="molecule type" value="Genomic_DNA"/>
</dbReference>
<keyword evidence="2" id="KW-1185">Reference proteome</keyword>
<comment type="caution">
    <text evidence="1">The sequence shown here is derived from an EMBL/GenBank/DDBJ whole genome shotgun (WGS) entry which is preliminary data.</text>
</comment>
<dbReference type="Proteomes" id="UP000182486">
    <property type="component" value="Unassembled WGS sequence"/>
</dbReference>
<proteinExistence type="predicted"/>
<evidence type="ECO:0000313" key="2">
    <source>
        <dbReference type="Proteomes" id="UP000182486"/>
    </source>
</evidence>
<sequence>MTAHPAVDVLTDRVAVVMQDRPVVALGSWLADVIRICADNGKGLQLVTPAATRLTTALYAALDGPDTRWVVHTPDGHHDGQSGRPLGWNGAAFVPVDPPALSPRFTDGPAAPAWHLTVTLQVRHPVSARLLLGGAMEDLFVQLTGRPPAGWGTAEPATQPWDRHTLTDLCRERAPRRTWLCAVGTGAPALATMVVSRPAESVLETIRCTVVRGEPLEADALTDAGRGLAAAYDVRQMLVQQAPGQADTTHASHWTGLGAPLALLAGAEAVAGRRGEDLRSVGAISASRLGSGAYWYALHSYGEDPAQAWSRLEQVIAHLSIPSLSAQTPRRWGQPEARSNGLQS</sequence>
<accession>A0A1K0GUE5</accession>
<evidence type="ECO:0000313" key="1">
    <source>
        <dbReference type="EMBL" id="OJF14940.1"/>
    </source>
</evidence>
<dbReference type="AlphaFoldDB" id="A0A1K0GUE5"/>
<organism evidence="1 2">
    <name type="scientific">Couchioplanes caeruleus subsp. caeruleus</name>
    <dbReference type="NCBI Taxonomy" id="56427"/>
    <lineage>
        <taxon>Bacteria</taxon>
        <taxon>Bacillati</taxon>
        <taxon>Actinomycetota</taxon>
        <taxon>Actinomycetes</taxon>
        <taxon>Micromonosporales</taxon>
        <taxon>Micromonosporaceae</taxon>
        <taxon>Couchioplanes</taxon>
    </lineage>
</organism>
<dbReference type="Pfam" id="PF19674">
    <property type="entry name" value="DUF6177"/>
    <property type="match status" value="1"/>
</dbReference>
<reference evidence="1 2" key="1">
    <citation type="submission" date="2016-09" db="EMBL/GenBank/DDBJ databases">
        <title>Couchioplanes caeruleus draft genome sequence.</title>
        <authorList>
            <person name="Sheehan J."/>
            <person name="Caffrey P."/>
        </authorList>
    </citation>
    <scope>NUCLEOTIDE SEQUENCE [LARGE SCALE GENOMIC DNA]</scope>
    <source>
        <strain evidence="1 2">DSM 43634</strain>
    </source>
</reference>
<gene>
    <name evidence="1" type="ORF">BG844_07015</name>
</gene>
<protein>
    <submittedName>
        <fullName evidence="1">Uncharacterized protein</fullName>
    </submittedName>
</protein>